<proteinExistence type="predicted"/>
<keyword evidence="2" id="KW-1185">Reference proteome</keyword>
<dbReference type="EMBL" id="CAUOFW020007303">
    <property type="protein sequence ID" value="CAK9178749.1"/>
    <property type="molecule type" value="Genomic_DNA"/>
</dbReference>
<gene>
    <name evidence="1" type="ORF">ILEXP_LOCUS48676</name>
</gene>
<comment type="caution">
    <text evidence="1">The sequence shown here is derived from an EMBL/GenBank/DDBJ whole genome shotgun (WGS) entry which is preliminary data.</text>
</comment>
<sequence length="102" mass="11769">MTGRVRLDHLKAKVIILMMAMPQLMTIGNRVASDSDEYQPESKCSEYEELVDSDYENEYDDMLYENCVDHEAEWTGLKSNKQKTTTEDIRHCLDLSDLDGDS</sequence>
<dbReference type="Proteomes" id="UP001642360">
    <property type="component" value="Unassembled WGS sequence"/>
</dbReference>
<protein>
    <submittedName>
        <fullName evidence="1">Uncharacterized protein</fullName>
    </submittedName>
</protein>
<organism evidence="1 2">
    <name type="scientific">Ilex paraguariensis</name>
    <name type="common">yerba mate</name>
    <dbReference type="NCBI Taxonomy" id="185542"/>
    <lineage>
        <taxon>Eukaryota</taxon>
        <taxon>Viridiplantae</taxon>
        <taxon>Streptophyta</taxon>
        <taxon>Embryophyta</taxon>
        <taxon>Tracheophyta</taxon>
        <taxon>Spermatophyta</taxon>
        <taxon>Magnoliopsida</taxon>
        <taxon>eudicotyledons</taxon>
        <taxon>Gunneridae</taxon>
        <taxon>Pentapetalae</taxon>
        <taxon>asterids</taxon>
        <taxon>campanulids</taxon>
        <taxon>Aquifoliales</taxon>
        <taxon>Aquifoliaceae</taxon>
        <taxon>Ilex</taxon>
    </lineage>
</organism>
<evidence type="ECO:0000313" key="1">
    <source>
        <dbReference type="EMBL" id="CAK9178749.1"/>
    </source>
</evidence>
<accession>A0ABC8UAG2</accession>
<dbReference type="AlphaFoldDB" id="A0ABC8UAG2"/>
<evidence type="ECO:0000313" key="2">
    <source>
        <dbReference type="Proteomes" id="UP001642360"/>
    </source>
</evidence>
<name>A0ABC8UAG2_9AQUA</name>
<reference evidence="1 2" key="1">
    <citation type="submission" date="2024-02" db="EMBL/GenBank/DDBJ databases">
        <authorList>
            <person name="Vignale AGUSTIN F."/>
            <person name="Sosa J E."/>
            <person name="Modenutti C."/>
        </authorList>
    </citation>
    <scope>NUCLEOTIDE SEQUENCE [LARGE SCALE GENOMIC DNA]</scope>
</reference>